<proteinExistence type="predicted"/>
<dbReference type="CDD" id="cd07067">
    <property type="entry name" value="HP_PGM_like"/>
    <property type="match status" value="1"/>
</dbReference>
<dbReference type="PIRSF" id="PIRSF000709">
    <property type="entry name" value="6PFK_2-Ptase"/>
    <property type="match status" value="1"/>
</dbReference>
<organism evidence="2">
    <name type="scientific">marine metagenome</name>
    <dbReference type="NCBI Taxonomy" id="408172"/>
    <lineage>
        <taxon>unclassified sequences</taxon>
        <taxon>metagenomes</taxon>
        <taxon>ecological metagenomes</taxon>
    </lineage>
</organism>
<keyword evidence="1" id="KW-0378">Hydrolase</keyword>
<dbReference type="GO" id="GO:0004331">
    <property type="term" value="F:fructose-2,6-bisphosphate 2-phosphatase activity"/>
    <property type="evidence" value="ECO:0007669"/>
    <property type="project" value="TreeGrafter"/>
</dbReference>
<dbReference type="AlphaFoldDB" id="A0A381WKW2"/>
<evidence type="ECO:0008006" key="3">
    <source>
        <dbReference type="Google" id="ProtNLM"/>
    </source>
</evidence>
<reference evidence="2" key="1">
    <citation type="submission" date="2018-05" db="EMBL/GenBank/DDBJ databases">
        <authorList>
            <person name="Lanie J.A."/>
            <person name="Ng W.-L."/>
            <person name="Kazmierczak K.M."/>
            <person name="Andrzejewski T.M."/>
            <person name="Davidsen T.M."/>
            <person name="Wayne K.J."/>
            <person name="Tettelin H."/>
            <person name="Glass J.I."/>
            <person name="Rusch D."/>
            <person name="Podicherti R."/>
            <person name="Tsui H.-C.T."/>
            <person name="Winkler M.E."/>
        </authorList>
    </citation>
    <scope>NUCLEOTIDE SEQUENCE</scope>
</reference>
<dbReference type="Gene3D" id="3.40.50.1240">
    <property type="entry name" value="Phosphoglycerate mutase-like"/>
    <property type="match status" value="1"/>
</dbReference>
<dbReference type="PANTHER" id="PTHR46517:SF1">
    <property type="entry name" value="FRUCTOSE-2,6-BISPHOSPHATASE TIGAR"/>
    <property type="match status" value="1"/>
</dbReference>
<dbReference type="InterPro" id="IPR051695">
    <property type="entry name" value="Phosphoglycerate_Mutase"/>
</dbReference>
<dbReference type="EMBL" id="UINC01012133">
    <property type="protein sequence ID" value="SVA53160.1"/>
    <property type="molecule type" value="Genomic_DNA"/>
</dbReference>
<dbReference type="InterPro" id="IPR029033">
    <property type="entry name" value="His_PPase_superfam"/>
</dbReference>
<protein>
    <recommendedName>
        <fullName evidence="3">Phosphoglycerate mutase (2,3-diphosphoglycerate-dependent)</fullName>
    </recommendedName>
</protein>
<sequence>MNGKTACRIYLIRHGETANAGEVCFNGHFDADLSDKGVKQSLLLAKALKDRPIQAVYSSDLKRTQIGAKFIADRHNLKHVPCKELRELAFGDWEGLSISEVNRRYPDKLKERLENIELFRVEGGESFF</sequence>
<dbReference type="GO" id="GO:0043456">
    <property type="term" value="P:regulation of pentose-phosphate shunt"/>
    <property type="evidence" value="ECO:0007669"/>
    <property type="project" value="TreeGrafter"/>
</dbReference>
<dbReference type="SMART" id="SM00855">
    <property type="entry name" value="PGAM"/>
    <property type="match status" value="1"/>
</dbReference>
<dbReference type="GO" id="GO:0045820">
    <property type="term" value="P:negative regulation of glycolytic process"/>
    <property type="evidence" value="ECO:0007669"/>
    <property type="project" value="TreeGrafter"/>
</dbReference>
<dbReference type="InterPro" id="IPR013078">
    <property type="entry name" value="His_Pase_superF_clade-1"/>
</dbReference>
<dbReference type="Pfam" id="PF00300">
    <property type="entry name" value="His_Phos_1"/>
    <property type="match status" value="1"/>
</dbReference>
<name>A0A381WKW2_9ZZZZ</name>
<accession>A0A381WKW2</accession>
<gene>
    <name evidence="2" type="ORF">METZ01_LOCUS106014</name>
</gene>
<dbReference type="PANTHER" id="PTHR46517">
    <property type="entry name" value="FRUCTOSE-2,6-BISPHOSPHATASE TIGAR"/>
    <property type="match status" value="1"/>
</dbReference>
<evidence type="ECO:0000256" key="1">
    <source>
        <dbReference type="ARBA" id="ARBA00022801"/>
    </source>
</evidence>
<dbReference type="GO" id="GO:0005829">
    <property type="term" value="C:cytosol"/>
    <property type="evidence" value="ECO:0007669"/>
    <property type="project" value="TreeGrafter"/>
</dbReference>
<dbReference type="SUPFAM" id="SSF53254">
    <property type="entry name" value="Phosphoglycerate mutase-like"/>
    <property type="match status" value="1"/>
</dbReference>
<evidence type="ECO:0000313" key="2">
    <source>
        <dbReference type="EMBL" id="SVA53160.1"/>
    </source>
</evidence>
<feature type="non-terminal residue" evidence="2">
    <location>
        <position position="128"/>
    </location>
</feature>